<protein>
    <submittedName>
        <fullName evidence="2">Uncharacterized protein</fullName>
    </submittedName>
</protein>
<gene>
    <name evidence="2" type="ORF">ACFOPQ_01255</name>
</gene>
<name>A0ABV8A173_9DEIO</name>
<dbReference type="RefSeq" id="WP_380075568.1">
    <property type="nucleotide sequence ID" value="NZ_JBHRZF010000011.1"/>
</dbReference>
<proteinExistence type="predicted"/>
<evidence type="ECO:0000256" key="1">
    <source>
        <dbReference type="SAM" id="MobiDB-lite"/>
    </source>
</evidence>
<organism evidence="2 3">
    <name type="scientific">Deinococcus antarcticus</name>
    <dbReference type="NCBI Taxonomy" id="1298767"/>
    <lineage>
        <taxon>Bacteria</taxon>
        <taxon>Thermotogati</taxon>
        <taxon>Deinococcota</taxon>
        <taxon>Deinococci</taxon>
        <taxon>Deinococcales</taxon>
        <taxon>Deinococcaceae</taxon>
        <taxon>Deinococcus</taxon>
    </lineage>
</organism>
<reference evidence="3" key="1">
    <citation type="journal article" date="2019" name="Int. J. Syst. Evol. Microbiol.">
        <title>The Global Catalogue of Microorganisms (GCM) 10K type strain sequencing project: providing services to taxonomists for standard genome sequencing and annotation.</title>
        <authorList>
            <consortium name="The Broad Institute Genomics Platform"/>
            <consortium name="The Broad Institute Genome Sequencing Center for Infectious Disease"/>
            <person name="Wu L."/>
            <person name="Ma J."/>
        </authorList>
    </citation>
    <scope>NUCLEOTIDE SEQUENCE [LARGE SCALE GENOMIC DNA]</scope>
    <source>
        <strain evidence="3">CCTCC AB 2013263</strain>
    </source>
</reference>
<comment type="caution">
    <text evidence="2">The sequence shown here is derived from an EMBL/GenBank/DDBJ whole genome shotgun (WGS) entry which is preliminary data.</text>
</comment>
<dbReference type="EMBL" id="JBHRZF010000011">
    <property type="protein sequence ID" value="MFC3859402.1"/>
    <property type="molecule type" value="Genomic_DNA"/>
</dbReference>
<feature type="region of interest" description="Disordered" evidence="1">
    <location>
        <begin position="106"/>
        <end position="128"/>
    </location>
</feature>
<evidence type="ECO:0000313" key="3">
    <source>
        <dbReference type="Proteomes" id="UP001595748"/>
    </source>
</evidence>
<evidence type="ECO:0000313" key="2">
    <source>
        <dbReference type="EMBL" id="MFC3859402.1"/>
    </source>
</evidence>
<sequence>MDDQTLQLVKHFVRPDAWPTWESFFSDAEKQSEAENLALDVEGTPQNLAAYILETLADSATRTDASGAAQVKRLKDGAEELEYFQGRSVSAADAAIFTARAAKLRQGGPAQNPGTANPAPVLDPWGIA</sequence>
<dbReference type="Proteomes" id="UP001595748">
    <property type="component" value="Unassembled WGS sequence"/>
</dbReference>
<keyword evidence="3" id="KW-1185">Reference proteome</keyword>
<accession>A0ABV8A173</accession>